<reference evidence="18 19" key="3">
    <citation type="submission" date="2016-01" db="EMBL/GenBank/DDBJ databases">
        <title>The new phylogeny of the genus Mycobacterium.</title>
        <authorList>
            <person name="Tarcisio F."/>
            <person name="Conor M."/>
            <person name="Antonella G."/>
            <person name="Elisabetta G."/>
            <person name="Giulia F.S."/>
            <person name="Sara T."/>
            <person name="Anna F."/>
            <person name="Clotilde B."/>
            <person name="Roberto B."/>
            <person name="Veronica D.S."/>
            <person name="Fabio R."/>
            <person name="Monica P."/>
            <person name="Olivier J."/>
            <person name="Enrico T."/>
            <person name="Nicola S."/>
        </authorList>
    </citation>
    <scope>NUCLEOTIDE SEQUENCE [LARGE SCALE GENOMIC DNA]</scope>
    <source>
        <strain evidence="18 19">DSM 44626</strain>
    </source>
</reference>
<dbReference type="Pfam" id="PF00162">
    <property type="entry name" value="PGK"/>
    <property type="match status" value="1"/>
</dbReference>
<keyword evidence="8 13" id="KW-0808">Transferase</keyword>
<dbReference type="OrthoDB" id="9808460at2"/>
<evidence type="ECO:0000256" key="12">
    <source>
        <dbReference type="ARBA" id="ARBA00023152"/>
    </source>
</evidence>
<feature type="binding site" evidence="13">
    <location>
        <position position="166"/>
    </location>
    <ligand>
        <name>substrate</name>
    </ligand>
</feature>
<feature type="binding site" evidence="13 14">
    <location>
        <begin position="24"/>
        <end position="26"/>
    </location>
    <ligand>
        <name>substrate</name>
    </ligand>
</feature>
<dbReference type="InterPro" id="IPR015824">
    <property type="entry name" value="Phosphoglycerate_kinase_N"/>
</dbReference>
<dbReference type="SUPFAM" id="SSF53748">
    <property type="entry name" value="Phosphoglycerate kinase"/>
    <property type="match status" value="1"/>
</dbReference>
<comment type="subunit">
    <text evidence="4 13">Monomer.</text>
</comment>
<feature type="binding site" evidence="13 15">
    <location>
        <begin position="364"/>
        <end position="367"/>
    </location>
    <ligand>
        <name>ATP</name>
        <dbReference type="ChEBI" id="CHEBI:30616"/>
    </ligand>
</feature>
<keyword evidence="19" id="KW-1185">Reference proteome</keyword>
<evidence type="ECO:0000256" key="7">
    <source>
        <dbReference type="ARBA" id="ARBA00022490"/>
    </source>
</evidence>
<reference evidence="17" key="1">
    <citation type="journal article" date="2014" name="Genome Announc.">
        <title>Draft Genome Sequence of Mycobacterium triplex DSM 44626.</title>
        <authorList>
            <person name="Sassi M."/>
            <person name="Croce O."/>
            <person name="Robert C."/>
            <person name="Raoult D."/>
            <person name="Drancourt M."/>
        </authorList>
    </citation>
    <scope>NUCLEOTIDE SEQUENCE [LARGE SCALE GENOMIC DNA]</scope>
    <source>
        <strain evidence="17">DSM 44626</strain>
    </source>
</reference>
<dbReference type="RefSeq" id="WP_036468627.1">
    <property type="nucleotide sequence ID" value="NZ_HG964446.1"/>
</dbReference>
<dbReference type="GO" id="GO:0005829">
    <property type="term" value="C:cytosol"/>
    <property type="evidence" value="ECO:0007669"/>
    <property type="project" value="TreeGrafter"/>
</dbReference>
<organism evidence="17">
    <name type="scientific">Mycobacterium triplex</name>
    <dbReference type="NCBI Taxonomy" id="47839"/>
    <lineage>
        <taxon>Bacteria</taxon>
        <taxon>Bacillati</taxon>
        <taxon>Actinomycetota</taxon>
        <taxon>Actinomycetes</taxon>
        <taxon>Mycobacteriales</taxon>
        <taxon>Mycobacteriaceae</taxon>
        <taxon>Mycobacterium</taxon>
        <taxon>Mycobacterium simiae complex</taxon>
    </lineage>
</organism>
<dbReference type="STRING" id="47839.BN973_02658"/>
<dbReference type="PANTHER" id="PTHR11406:SF23">
    <property type="entry name" value="PHOSPHOGLYCERATE KINASE 1, CHLOROPLASTIC-RELATED"/>
    <property type="match status" value="1"/>
</dbReference>
<evidence type="ECO:0000256" key="8">
    <source>
        <dbReference type="ARBA" id="ARBA00022679"/>
    </source>
</evidence>
<proteinExistence type="inferred from homology"/>
<feature type="binding site" evidence="14">
    <location>
        <position position="166"/>
    </location>
    <ligand>
        <name>(2R)-3-phosphoglycerate</name>
        <dbReference type="ChEBI" id="CHEBI:58272"/>
    </ligand>
</feature>
<evidence type="ECO:0000256" key="5">
    <source>
        <dbReference type="ARBA" id="ARBA00013061"/>
    </source>
</evidence>
<feature type="binding site" evidence="13 15">
    <location>
        <position position="335"/>
    </location>
    <ligand>
        <name>ATP</name>
        <dbReference type="ChEBI" id="CHEBI:30616"/>
    </ligand>
</feature>
<evidence type="ECO:0000256" key="6">
    <source>
        <dbReference type="ARBA" id="ARBA00016471"/>
    </source>
</evidence>
<dbReference type="PANTHER" id="PTHR11406">
    <property type="entry name" value="PHOSPHOGLYCERATE KINASE"/>
    <property type="match status" value="1"/>
</dbReference>
<dbReference type="AlphaFoldDB" id="A0A024JXK8"/>
<dbReference type="InterPro" id="IPR036043">
    <property type="entry name" value="Phosphoglycerate_kinase_sf"/>
</dbReference>
<dbReference type="CDD" id="cd00318">
    <property type="entry name" value="Phosphoglycerate_kinase"/>
    <property type="match status" value="1"/>
</dbReference>
<comment type="pathway">
    <text evidence="2 13">Carbohydrate degradation; glycolysis; pyruvate from D-glyceraldehyde 3-phosphate: step 2/5.</text>
</comment>
<comment type="subcellular location">
    <subcellularLocation>
        <location evidence="13">Cytoplasm</location>
    </subcellularLocation>
</comment>
<dbReference type="Gene3D" id="3.40.50.1260">
    <property type="entry name" value="Phosphoglycerate kinase, N-terminal domain"/>
    <property type="match status" value="2"/>
</dbReference>
<feature type="binding site" evidence="13">
    <location>
        <position position="126"/>
    </location>
    <ligand>
        <name>substrate</name>
    </ligand>
</feature>
<dbReference type="UniPathway" id="UPA00109">
    <property type="reaction ID" value="UER00185"/>
</dbReference>
<dbReference type="HAMAP" id="MF_00145">
    <property type="entry name" value="Phosphoglyc_kinase"/>
    <property type="match status" value="1"/>
</dbReference>
<gene>
    <name evidence="13 17" type="primary">pgk</name>
    <name evidence="18" type="ORF">AWC29_20625</name>
    <name evidence="17" type="ORF">BN973_02658</name>
</gene>
<dbReference type="PRINTS" id="PR00477">
    <property type="entry name" value="PHGLYCKINASE"/>
</dbReference>
<evidence type="ECO:0000256" key="13">
    <source>
        <dbReference type="HAMAP-Rule" id="MF_00145"/>
    </source>
</evidence>
<dbReference type="FunFam" id="3.40.50.1260:FF:000031">
    <property type="entry name" value="Phosphoglycerate kinase 1"/>
    <property type="match status" value="1"/>
</dbReference>
<accession>A0A024JXK8</accession>
<comment type="catalytic activity">
    <reaction evidence="1 13 16">
        <text>(2R)-3-phosphoglycerate + ATP = (2R)-3-phospho-glyceroyl phosphate + ADP</text>
        <dbReference type="Rhea" id="RHEA:14801"/>
        <dbReference type="ChEBI" id="CHEBI:30616"/>
        <dbReference type="ChEBI" id="CHEBI:57604"/>
        <dbReference type="ChEBI" id="CHEBI:58272"/>
        <dbReference type="ChEBI" id="CHEBI:456216"/>
        <dbReference type="EC" id="2.7.2.3"/>
    </reaction>
</comment>
<evidence type="ECO:0000256" key="15">
    <source>
        <dbReference type="PIRSR" id="PIRSR000724-2"/>
    </source>
</evidence>
<dbReference type="GO" id="GO:0043531">
    <property type="term" value="F:ADP binding"/>
    <property type="evidence" value="ECO:0007669"/>
    <property type="project" value="TreeGrafter"/>
</dbReference>
<evidence type="ECO:0000256" key="4">
    <source>
        <dbReference type="ARBA" id="ARBA00011245"/>
    </source>
</evidence>
<evidence type="ECO:0000256" key="3">
    <source>
        <dbReference type="ARBA" id="ARBA00008982"/>
    </source>
</evidence>
<dbReference type="PIRSF" id="PIRSF000724">
    <property type="entry name" value="Pgk"/>
    <property type="match status" value="1"/>
</dbReference>
<comment type="similarity">
    <text evidence="3 13 16">Belongs to the phosphoglycerate kinase family.</text>
</comment>
<dbReference type="Proteomes" id="UP000028880">
    <property type="component" value="Unassembled WGS sequence"/>
</dbReference>
<dbReference type="GO" id="GO:0005524">
    <property type="term" value="F:ATP binding"/>
    <property type="evidence" value="ECO:0007669"/>
    <property type="project" value="UniProtKB-KW"/>
</dbReference>
<dbReference type="GO" id="GO:0006094">
    <property type="term" value="P:gluconeogenesis"/>
    <property type="evidence" value="ECO:0007669"/>
    <property type="project" value="TreeGrafter"/>
</dbReference>
<evidence type="ECO:0000313" key="19">
    <source>
        <dbReference type="Proteomes" id="UP000193710"/>
    </source>
</evidence>
<protein>
    <recommendedName>
        <fullName evidence="6 13">Phosphoglycerate kinase</fullName>
        <ecNumber evidence="5 13">2.7.2.3</ecNumber>
    </recommendedName>
</protein>
<keyword evidence="10 13" id="KW-0418">Kinase</keyword>
<dbReference type="Proteomes" id="UP000193710">
    <property type="component" value="Unassembled WGS sequence"/>
</dbReference>
<dbReference type="eggNOG" id="COG0126">
    <property type="taxonomic scope" value="Bacteria"/>
</dbReference>
<evidence type="ECO:0000256" key="1">
    <source>
        <dbReference type="ARBA" id="ARBA00000642"/>
    </source>
</evidence>
<evidence type="ECO:0000256" key="2">
    <source>
        <dbReference type="ARBA" id="ARBA00004838"/>
    </source>
</evidence>
<dbReference type="HOGENOM" id="CLU_025427_0_2_11"/>
<dbReference type="EMBL" id="LQPY01000027">
    <property type="protein sequence ID" value="ORX02250.1"/>
    <property type="molecule type" value="Genomic_DNA"/>
</dbReference>
<evidence type="ECO:0000256" key="14">
    <source>
        <dbReference type="PIRSR" id="PIRSR000724-1"/>
    </source>
</evidence>
<feature type="binding site" evidence="13 15">
    <location>
        <position position="216"/>
    </location>
    <ligand>
        <name>ATP</name>
        <dbReference type="ChEBI" id="CHEBI:30616"/>
    </ligand>
</feature>
<dbReference type="GO" id="GO:0004618">
    <property type="term" value="F:phosphoglycerate kinase activity"/>
    <property type="evidence" value="ECO:0007669"/>
    <property type="project" value="UniProtKB-UniRule"/>
</dbReference>
<feature type="binding site" evidence="13">
    <location>
        <position position="40"/>
    </location>
    <ligand>
        <name>substrate</name>
    </ligand>
</feature>
<keyword evidence="9 13" id="KW-0547">Nucleotide-binding</keyword>
<sequence>MAVPNLEDLLSEGVSGRAVLVRSDLNVPLNDTGEITDPGRITASVPTLKALLDGGAKVVVAAHLGRPKDGPDPKLSLAPVAAALGEQLGRHVQLAGFDQTGVVGTDALARAEGLTDGDIMLLENIRFDARETSKDDAERLVLAKKLAELVWPGGAFVSDGFGVVHRKQASVYDVATLLPHYAGTLVADEIRVLEQLTSSTTRPYAVVLGGSKVSDKLGVIESLATKADSIVIGGGMCFTFLAAEGFSVGKSLLEEDMVETCRRLLDTYVDVLRLPMDIVVGDKFAADASPQTVAADAIPDDQMGLDIGPGSVKRFAALLSNAQTVFWNGPMGVFEFPGFAAGTRGVAEAIVAATGKGAFSVVGGGDSAAAVRALGIPEDDFSHISTGGGASLEYLEGKQLPGIEVLSRPQPSEGEQK</sequence>
<keyword evidence="7 13" id="KW-0963">Cytoplasm</keyword>
<dbReference type="EMBL" id="HG964446">
    <property type="protein sequence ID" value="CDO88294.1"/>
    <property type="molecule type" value="Genomic_DNA"/>
</dbReference>
<feature type="binding site" evidence="14">
    <location>
        <position position="40"/>
    </location>
    <ligand>
        <name>(2R)-3-phosphoglycerate</name>
        <dbReference type="ChEBI" id="CHEBI:58272"/>
    </ligand>
</feature>
<evidence type="ECO:0000313" key="18">
    <source>
        <dbReference type="EMBL" id="ORX02250.1"/>
    </source>
</evidence>
<keyword evidence="11 13" id="KW-0067">ATP-binding</keyword>
<dbReference type="EC" id="2.7.2.3" evidence="5 13"/>
<keyword evidence="12 13" id="KW-0324">Glycolysis</keyword>
<dbReference type="InterPro" id="IPR001576">
    <property type="entry name" value="Phosphoglycerate_kinase"/>
</dbReference>
<feature type="binding site" evidence="13 14">
    <location>
        <begin position="63"/>
        <end position="66"/>
    </location>
    <ligand>
        <name>substrate</name>
    </ligand>
</feature>
<evidence type="ECO:0000256" key="11">
    <source>
        <dbReference type="ARBA" id="ARBA00022840"/>
    </source>
</evidence>
<dbReference type="GO" id="GO:0006096">
    <property type="term" value="P:glycolytic process"/>
    <property type="evidence" value="ECO:0007669"/>
    <property type="project" value="UniProtKB-UniRule"/>
</dbReference>
<feature type="binding site" evidence="13 15">
    <location>
        <position position="304"/>
    </location>
    <ligand>
        <name>ATP</name>
        <dbReference type="ChEBI" id="CHEBI:30616"/>
    </ligand>
</feature>
<evidence type="ECO:0000256" key="9">
    <source>
        <dbReference type="ARBA" id="ARBA00022741"/>
    </source>
</evidence>
<reference evidence="17" key="2">
    <citation type="submission" date="2014-04" db="EMBL/GenBank/DDBJ databases">
        <authorList>
            <person name="Xu Y.W."/>
            <person name="Yang Q."/>
        </authorList>
    </citation>
    <scope>NUCLEOTIDE SEQUENCE</scope>
    <source>
        <strain evidence="17">DSM 44626</strain>
    </source>
</reference>
<evidence type="ECO:0000256" key="16">
    <source>
        <dbReference type="RuleBase" id="RU000532"/>
    </source>
</evidence>
<name>A0A024JXK8_9MYCO</name>
<evidence type="ECO:0000313" key="17">
    <source>
        <dbReference type="EMBL" id="CDO88294.1"/>
    </source>
</evidence>
<dbReference type="FunFam" id="3.40.50.1260:FF:000006">
    <property type="entry name" value="Phosphoglycerate kinase"/>
    <property type="match status" value="1"/>
</dbReference>
<evidence type="ECO:0000256" key="10">
    <source>
        <dbReference type="ARBA" id="ARBA00022777"/>
    </source>
</evidence>
<feature type="binding site" evidence="14">
    <location>
        <position position="126"/>
    </location>
    <ligand>
        <name>(2R)-3-phosphoglycerate</name>
        <dbReference type="ChEBI" id="CHEBI:58272"/>
    </ligand>
</feature>